<protein>
    <submittedName>
        <fullName evidence="2">Uncharacterized protein</fullName>
    </submittedName>
</protein>
<reference evidence="2" key="1">
    <citation type="submission" date="2014-05" db="EMBL/GenBank/DDBJ databases">
        <authorList>
            <person name="Chronopoulou M."/>
        </authorList>
    </citation>
    <scope>NUCLEOTIDE SEQUENCE</scope>
    <source>
        <tissue evidence="2">Whole organism</tissue>
    </source>
</reference>
<proteinExistence type="predicted"/>
<name>A0A0K2TWQ5_LEPSM</name>
<accession>A0A0K2TWQ5</accession>
<keyword evidence="1" id="KW-1133">Transmembrane helix</keyword>
<sequence>MNDIALSANENPFVATNQLYVFFFSIMRSYITKFLMHKYKFLYIKKTSSPIRIFQTIIFN</sequence>
<dbReference type="AlphaFoldDB" id="A0A0K2TWQ5"/>
<dbReference type="EMBL" id="HACA01013107">
    <property type="protein sequence ID" value="CDW30468.1"/>
    <property type="molecule type" value="Transcribed_RNA"/>
</dbReference>
<keyword evidence="1" id="KW-0812">Transmembrane</keyword>
<organism evidence="2">
    <name type="scientific">Lepeophtheirus salmonis</name>
    <name type="common">Salmon louse</name>
    <name type="synonym">Caligus salmonis</name>
    <dbReference type="NCBI Taxonomy" id="72036"/>
    <lineage>
        <taxon>Eukaryota</taxon>
        <taxon>Metazoa</taxon>
        <taxon>Ecdysozoa</taxon>
        <taxon>Arthropoda</taxon>
        <taxon>Crustacea</taxon>
        <taxon>Multicrustacea</taxon>
        <taxon>Hexanauplia</taxon>
        <taxon>Copepoda</taxon>
        <taxon>Siphonostomatoida</taxon>
        <taxon>Caligidae</taxon>
        <taxon>Lepeophtheirus</taxon>
    </lineage>
</organism>
<feature type="transmembrane region" description="Helical" evidence="1">
    <location>
        <begin position="19"/>
        <end position="36"/>
    </location>
</feature>
<feature type="non-terminal residue" evidence="2">
    <location>
        <position position="60"/>
    </location>
</feature>
<keyword evidence="1" id="KW-0472">Membrane</keyword>
<evidence type="ECO:0000313" key="2">
    <source>
        <dbReference type="EMBL" id="CDW30468.1"/>
    </source>
</evidence>
<evidence type="ECO:0000256" key="1">
    <source>
        <dbReference type="SAM" id="Phobius"/>
    </source>
</evidence>